<dbReference type="EMBL" id="JACHMU010000001">
    <property type="protein sequence ID" value="MBB5744052.1"/>
    <property type="molecule type" value="Genomic_DNA"/>
</dbReference>
<proteinExistence type="predicted"/>
<dbReference type="GO" id="GO:0003824">
    <property type="term" value="F:catalytic activity"/>
    <property type="evidence" value="ECO:0007669"/>
    <property type="project" value="UniProtKB-ARBA"/>
</dbReference>
<name>A0A7W9CEA6_9MICO</name>
<evidence type="ECO:0000259" key="1">
    <source>
        <dbReference type="Pfam" id="PF12697"/>
    </source>
</evidence>
<accession>A0A7W9CEA6</accession>
<dbReference type="Gene3D" id="3.40.50.1820">
    <property type="entry name" value="alpha/beta hydrolase"/>
    <property type="match status" value="1"/>
</dbReference>
<dbReference type="InterPro" id="IPR052897">
    <property type="entry name" value="Sec-Metab_Biosynth_Hydrolase"/>
</dbReference>
<keyword evidence="3" id="KW-1185">Reference proteome</keyword>
<comment type="caution">
    <text evidence="2">The sequence shown here is derived from an EMBL/GenBank/DDBJ whole genome shotgun (WGS) entry which is preliminary data.</text>
</comment>
<evidence type="ECO:0000313" key="2">
    <source>
        <dbReference type="EMBL" id="MBB5744052.1"/>
    </source>
</evidence>
<dbReference type="PANTHER" id="PTHR37017">
    <property type="entry name" value="AB HYDROLASE-1 DOMAIN-CONTAINING PROTEIN-RELATED"/>
    <property type="match status" value="1"/>
</dbReference>
<feature type="domain" description="AB hydrolase-1" evidence="1">
    <location>
        <begin position="3"/>
        <end position="222"/>
    </location>
</feature>
<dbReference type="AlphaFoldDB" id="A0A7W9CEA6"/>
<organism evidence="2 3">
    <name type="scientific">Microbacterium ginsengiterrae</name>
    <dbReference type="NCBI Taxonomy" id="546115"/>
    <lineage>
        <taxon>Bacteria</taxon>
        <taxon>Bacillati</taxon>
        <taxon>Actinomycetota</taxon>
        <taxon>Actinomycetes</taxon>
        <taxon>Micrococcales</taxon>
        <taxon>Microbacteriaceae</taxon>
        <taxon>Microbacterium</taxon>
    </lineage>
</organism>
<dbReference type="PANTHER" id="PTHR37017:SF11">
    <property type="entry name" value="ESTERASE_LIPASE_THIOESTERASE DOMAIN-CONTAINING PROTEIN"/>
    <property type="match status" value="1"/>
</dbReference>
<evidence type="ECO:0000313" key="3">
    <source>
        <dbReference type="Proteomes" id="UP000517712"/>
    </source>
</evidence>
<reference evidence="2 3" key="1">
    <citation type="submission" date="2020-08" db="EMBL/GenBank/DDBJ databases">
        <title>Sequencing the genomes of 1000 actinobacteria strains.</title>
        <authorList>
            <person name="Klenk H.-P."/>
        </authorList>
    </citation>
    <scope>NUCLEOTIDE SEQUENCE [LARGE SCALE GENOMIC DNA]</scope>
    <source>
        <strain evidence="2 3">DSM 24823</strain>
    </source>
</reference>
<dbReference type="SUPFAM" id="SSF53474">
    <property type="entry name" value="alpha/beta-Hydrolases"/>
    <property type="match status" value="1"/>
</dbReference>
<protein>
    <submittedName>
        <fullName evidence="2">Pimeloyl-ACP methyl ester carboxylesterase</fullName>
    </submittedName>
</protein>
<dbReference type="InterPro" id="IPR000073">
    <property type="entry name" value="AB_hydrolase_1"/>
</dbReference>
<sequence length="241" mass="25576">MDIILVPGLWLDATSWTDVARALEARGHRPIPLTLPGMGLPAAESARIGMADWIDAVVVEIDRAPGPVALVGHSGAGNVVWGAADARPERVSRVVFVDTVPPPPGAGISEFAVVDGVIPFPGWDFFPEEDVYDLDEATRAVGAALTRSVPARVPTDPVRLSGGRHDVPVTILMGSMGATELEAEIDKWGPYGEEYRSIRDVTVTRIGSGHWPQFSQPGRLAELISESVSHSESAVDGDDSA</sequence>
<dbReference type="Proteomes" id="UP000517712">
    <property type="component" value="Unassembled WGS sequence"/>
</dbReference>
<gene>
    <name evidence="2" type="ORF">HD600_002549</name>
</gene>
<dbReference type="InterPro" id="IPR029058">
    <property type="entry name" value="AB_hydrolase_fold"/>
</dbReference>
<dbReference type="Pfam" id="PF12697">
    <property type="entry name" value="Abhydrolase_6"/>
    <property type="match status" value="1"/>
</dbReference>
<dbReference type="RefSeq" id="WP_184284112.1">
    <property type="nucleotide sequence ID" value="NZ_BAAAPG010000001.1"/>
</dbReference>